<dbReference type="Proteomes" id="UP000218209">
    <property type="component" value="Unassembled WGS sequence"/>
</dbReference>
<feature type="region of interest" description="Disordered" evidence="1">
    <location>
        <begin position="104"/>
        <end position="141"/>
    </location>
</feature>
<dbReference type="AlphaFoldDB" id="A0A1X6NXX8"/>
<evidence type="ECO:0000313" key="2">
    <source>
        <dbReference type="EMBL" id="OSX73427.1"/>
    </source>
</evidence>
<organism evidence="2 3">
    <name type="scientific">Porphyra umbilicalis</name>
    <name type="common">Purple laver</name>
    <name type="synonym">Red alga</name>
    <dbReference type="NCBI Taxonomy" id="2786"/>
    <lineage>
        <taxon>Eukaryota</taxon>
        <taxon>Rhodophyta</taxon>
        <taxon>Bangiophyceae</taxon>
        <taxon>Bangiales</taxon>
        <taxon>Bangiaceae</taxon>
        <taxon>Porphyra</taxon>
    </lineage>
</organism>
<evidence type="ECO:0000313" key="3">
    <source>
        <dbReference type="Proteomes" id="UP000218209"/>
    </source>
</evidence>
<evidence type="ECO:0000256" key="1">
    <source>
        <dbReference type="SAM" id="MobiDB-lite"/>
    </source>
</evidence>
<name>A0A1X6NXX8_PORUM</name>
<proteinExistence type="predicted"/>
<feature type="region of interest" description="Disordered" evidence="1">
    <location>
        <begin position="173"/>
        <end position="200"/>
    </location>
</feature>
<sequence>MDAIMRSVRMEVAGSVWAPPPPSPTADGAPPHVSSLPNAGTLATSAVPSGPLADLGATRFGSPVPLLAAPHVADGALVASDTARAVLDALKHHEEGLERRLALPQAAEQQEAHVRAVPPPASRTQAQRRQRQGRGTTSGVASDGGCELAFVFAPVPTDAALAANTDRSESRFMHKVTPHRPQTMASRKRGQAVAGGGREAGVGGKPLTAVTLKDYTNGLTFLFAEAHGVQTLVVDCSCRTSPWQAKGQVELDKEEEMRADPGTCFGNPMTTDELRNFRGATNKEARINGERSLSAAAVTPEVMRALHSELWARHAPAVPALVDVTEAAATPSAEATEQRHVYTPPSDADADQLTYIFYFMLFISIGRPVTVTDLKFEDVLFPDMRMAENQEFFNRHKHHRFLNVCLHVFKTGTGTTDPLWIRFYSYFSQVTAADEAEIGQSAYVHCNSEHLNFPQLFNGLVHFACSAPGVGADVNRIGQQHLFPSLLQRSVRGTAALFKKRTETGVNGRFLADLSRIGRPYINGERACRLDAFRRGVAQALLNATGLFEQVMGLGGWRPDSSSFFMYITAMNSRGTLRSTLRSFRVDEVTQLVAQVMATYNQWTAAVVRDLSARVLKQDGGNDEERVAKMEAKHVKKLCSIICQCVLVLRQGAGEVDGLTGDDEDSE</sequence>
<feature type="region of interest" description="Disordered" evidence="1">
    <location>
        <begin position="249"/>
        <end position="268"/>
    </location>
</feature>
<dbReference type="EMBL" id="KV918997">
    <property type="protein sequence ID" value="OSX73427.1"/>
    <property type="molecule type" value="Genomic_DNA"/>
</dbReference>
<gene>
    <name evidence="2" type="ORF">BU14_0348s0004</name>
</gene>
<feature type="compositionally biased region" description="Basic and acidic residues" evidence="1">
    <location>
        <begin position="249"/>
        <end position="259"/>
    </location>
</feature>
<feature type="region of interest" description="Disordered" evidence="1">
    <location>
        <begin position="15"/>
        <end position="41"/>
    </location>
</feature>
<protein>
    <submittedName>
        <fullName evidence="2">Uncharacterized protein</fullName>
    </submittedName>
</protein>
<reference evidence="2 3" key="1">
    <citation type="submission" date="2017-03" db="EMBL/GenBank/DDBJ databases">
        <title>WGS assembly of Porphyra umbilicalis.</title>
        <authorList>
            <person name="Brawley S.H."/>
            <person name="Blouin N.A."/>
            <person name="Ficko-Blean E."/>
            <person name="Wheeler G.L."/>
            <person name="Lohr M."/>
            <person name="Goodson H.V."/>
            <person name="Jenkins J.W."/>
            <person name="Blaby-Haas C.E."/>
            <person name="Helliwell K.E."/>
            <person name="Chan C."/>
            <person name="Marriage T."/>
            <person name="Bhattacharya D."/>
            <person name="Klein A.S."/>
            <person name="Badis Y."/>
            <person name="Brodie J."/>
            <person name="Cao Y."/>
            <person name="Collen J."/>
            <person name="Dittami S.M."/>
            <person name="Gachon C.M."/>
            <person name="Green B.R."/>
            <person name="Karpowicz S."/>
            <person name="Kim J.W."/>
            <person name="Kudahl U."/>
            <person name="Lin S."/>
            <person name="Michel G."/>
            <person name="Mittag M."/>
            <person name="Olson B.J."/>
            <person name="Pangilinan J."/>
            <person name="Peng Y."/>
            <person name="Qiu H."/>
            <person name="Shu S."/>
            <person name="Singer J.T."/>
            <person name="Smith A.G."/>
            <person name="Sprecher B.N."/>
            <person name="Wagner V."/>
            <person name="Wang W."/>
            <person name="Wang Z.-Y."/>
            <person name="Yan J."/>
            <person name="Yarish C."/>
            <person name="Zoeuner-Riek S."/>
            <person name="Zhuang Y."/>
            <person name="Zou Y."/>
            <person name="Lindquist E.A."/>
            <person name="Grimwood J."/>
            <person name="Barry K."/>
            <person name="Rokhsar D.S."/>
            <person name="Schmutz J."/>
            <person name="Stiller J.W."/>
            <person name="Grossman A.R."/>
            <person name="Prochnik S.E."/>
        </authorList>
    </citation>
    <scope>NUCLEOTIDE SEQUENCE [LARGE SCALE GENOMIC DNA]</scope>
    <source>
        <strain evidence="2">4086291</strain>
    </source>
</reference>
<keyword evidence="3" id="KW-1185">Reference proteome</keyword>
<accession>A0A1X6NXX8</accession>